<dbReference type="WBParaSite" id="Gr19_v10_g9038.t1">
    <property type="protein sequence ID" value="Gr19_v10_g9038.t1"/>
    <property type="gene ID" value="Gr19_v10_g9038"/>
</dbReference>
<organism evidence="1 2">
    <name type="scientific">Globodera rostochiensis</name>
    <name type="common">Golden nematode worm</name>
    <name type="synonym">Heterodera rostochiensis</name>
    <dbReference type="NCBI Taxonomy" id="31243"/>
    <lineage>
        <taxon>Eukaryota</taxon>
        <taxon>Metazoa</taxon>
        <taxon>Ecdysozoa</taxon>
        <taxon>Nematoda</taxon>
        <taxon>Chromadorea</taxon>
        <taxon>Rhabditida</taxon>
        <taxon>Tylenchina</taxon>
        <taxon>Tylenchomorpha</taxon>
        <taxon>Tylenchoidea</taxon>
        <taxon>Heteroderidae</taxon>
        <taxon>Heteroderinae</taxon>
        <taxon>Globodera</taxon>
    </lineage>
</organism>
<evidence type="ECO:0000313" key="2">
    <source>
        <dbReference type="WBParaSite" id="Gr19_v10_g9038.t1"/>
    </source>
</evidence>
<dbReference type="AlphaFoldDB" id="A0A914IBF1"/>
<reference evidence="2" key="1">
    <citation type="submission" date="2022-11" db="UniProtKB">
        <authorList>
            <consortium name="WormBaseParasite"/>
        </authorList>
    </citation>
    <scope>IDENTIFICATION</scope>
</reference>
<evidence type="ECO:0000313" key="1">
    <source>
        <dbReference type="Proteomes" id="UP000887572"/>
    </source>
</evidence>
<keyword evidence="1" id="KW-1185">Reference proteome</keyword>
<dbReference type="Proteomes" id="UP000887572">
    <property type="component" value="Unplaced"/>
</dbReference>
<name>A0A914IBF1_GLORO</name>
<proteinExistence type="predicted"/>
<protein>
    <submittedName>
        <fullName evidence="2">Uncharacterized protein</fullName>
    </submittedName>
</protein>
<accession>A0A914IBF1</accession>
<sequence length="127" mass="14620">MKKDKKEVPSDAKLPARKVREGGIWADDGPKYAHFWEPILKTSVVGVQERRIVQAELALGSRENTASAKVRIECRVAQKYSDKPNDERTKIRDNACGNAQATKQFGRKWAYCRIIRCRRRRKCRTCA</sequence>